<protein>
    <submittedName>
        <fullName evidence="3">STAS domain protein</fullName>
    </submittedName>
</protein>
<dbReference type="RefSeq" id="WP_145258343.1">
    <property type="nucleotide sequence ID" value="NZ_CP036279.1"/>
</dbReference>
<dbReference type="Pfam" id="PF01740">
    <property type="entry name" value="STAS"/>
    <property type="match status" value="1"/>
</dbReference>
<dbReference type="InterPro" id="IPR002645">
    <property type="entry name" value="STAS_dom"/>
</dbReference>
<sequence>MLGNREQAKREFLVIEEVGDVLVVTFMRPRISGLPMTDAIKLQLRKYLLAHRSGKFLIDFRGVTYLSSAGVGVLVNVQERLHRRNGKMHLCRVGDEIEPVFSVPGFDQRFPIFPDRQSAITAFEHEEDVEEDLEEAPSRPKPSDAETTDLGEPEEDDDFDAAVEMIEEDSVKKELTETDVYELLDFDGSHQDKNNDD</sequence>
<dbReference type="KEGG" id="knv:Pan216_26610"/>
<dbReference type="SUPFAM" id="SSF52091">
    <property type="entry name" value="SpoIIaa-like"/>
    <property type="match status" value="1"/>
</dbReference>
<dbReference type="GO" id="GO:0043856">
    <property type="term" value="F:anti-sigma factor antagonist activity"/>
    <property type="evidence" value="ECO:0007669"/>
    <property type="project" value="TreeGrafter"/>
</dbReference>
<feature type="domain" description="STAS" evidence="2">
    <location>
        <begin position="56"/>
        <end position="123"/>
    </location>
</feature>
<dbReference type="CDD" id="cd07043">
    <property type="entry name" value="STAS_anti-anti-sigma_factors"/>
    <property type="match status" value="1"/>
</dbReference>
<dbReference type="InterPro" id="IPR036513">
    <property type="entry name" value="STAS_dom_sf"/>
</dbReference>
<evidence type="ECO:0000313" key="4">
    <source>
        <dbReference type="Proteomes" id="UP000317093"/>
    </source>
</evidence>
<feature type="compositionally biased region" description="Acidic residues" evidence="1">
    <location>
        <begin position="146"/>
        <end position="160"/>
    </location>
</feature>
<evidence type="ECO:0000256" key="1">
    <source>
        <dbReference type="SAM" id="MobiDB-lite"/>
    </source>
</evidence>
<dbReference type="OrthoDB" id="287590at2"/>
<gene>
    <name evidence="3" type="ORF">Pan216_26610</name>
</gene>
<proteinExistence type="predicted"/>
<dbReference type="Proteomes" id="UP000317093">
    <property type="component" value="Chromosome"/>
</dbReference>
<accession>A0A518B4E4</accession>
<dbReference type="PROSITE" id="PS50801">
    <property type="entry name" value="STAS"/>
    <property type="match status" value="1"/>
</dbReference>
<dbReference type="PANTHER" id="PTHR33495">
    <property type="entry name" value="ANTI-SIGMA FACTOR ANTAGONIST TM_1081-RELATED-RELATED"/>
    <property type="match status" value="1"/>
</dbReference>
<organism evidence="3 4">
    <name type="scientific">Kolteria novifilia</name>
    <dbReference type="NCBI Taxonomy" id="2527975"/>
    <lineage>
        <taxon>Bacteria</taxon>
        <taxon>Pseudomonadati</taxon>
        <taxon>Planctomycetota</taxon>
        <taxon>Planctomycetia</taxon>
        <taxon>Kolteriales</taxon>
        <taxon>Kolteriaceae</taxon>
        <taxon>Kolteria</taxon>
    </lineage>
</organism>
<dbReference type="AlphaFoldDB" id="A0A518B4E4"/>
<name>A0A518B4E4_9BACT</name>
<evidence type="ECO:0000313" key="3">
    <source>
        <dbReference type="EMBL" id="QDU61796.1"/>
    </source>
</evidence>
<dbReference type="Gene3D" id="3.30.750.24">
    <property type="entry name" value="STAS domain"/>
    <property type="match status" value="1"/>
</dbReference>
<evidence type="ECO:0000259" key="2">
    <source>
        <dbReference type="PROSITE" id="PS50801"/>
    </source>
</evidence>
<keyword evidence="4" id="KW-1185">Reference proteome</keyword>
<feature type="region of interest" description="Disordered" evidence="1">
    <location>
        <begin position="126"/>
        <end position="160"/>
    </location>
</feature>
<dbReference type="EMBL" id="CP036279">
    <property type="protein sequence ID" value="QDU61796.1"/>
    <property type="molecule type" value="Genomic_DNA"/>
</dbReference>
<reference evidence="3 4" key="1">
    <citation type="submission" date="2019-02" db="EMBL/GenBank/DDBJ databases">
        <title>Deep-cultivation of Planctomycetes and their phenomic and genomic characterization uncovers novel biology.</title>
        <authorList>
            <person name="Wiegand S."/>
            <person name="Jogler M."/>
            <person name="Boedeker C."/>
            <person name="Pinto D."/>
            <person name="Vollmers J."/>
            <person name="Rivas-Marin E."/>
            <person name="Kohn T."/>
            <person name="Peeters S.H."/>
            <person name="Heuer A."/>
            <person name="Rast P."/>
            <person name="Oberbeckmann S."/>
            <person name="Bunk B."/>
            <person name="Jeske O."/>
            <person name="Meyerdierks A."/>
            <person name="Storesund J.E."/>
            <person name="Kallscheuer N."/>
            <person name="Luecker S."/>
            <person name="Lage O.M."/>
            <person name="Pohl T."/>
            <person name="Merkel B.J."/>
            <person name="Hornburger P."/>
            <person name="Mueller R.-W."/>
            <person name="Bruemmer F."/>
            <person name="Labrenz M."/>
            <person name="Spormann A.M."/>
            <person name="Op den Camp H."/>
            <person name="Overmann J."/>
            <person name="Amann R."/>
            <person name="Jetten M.S.M."/>
            <person name="Mascher T."/>
            <person name="Medema M.H."/>
            <person name="Devos D.P."/>
            <person name="Kaster A.-K."/>
            <person name="Ovreas L."/>
            <person name="Rohde M."/>
            <person name="Galperin M.Y."/>
            <person name="Jogler C."/>
        </authorList>
    </citation>
    <scope>NUCLEOTIDE SEQUENCE [LARGE SCALE GENOMIC DNA]</scope>
    <source>
        <strain evidence="3 4">Pan216</strain>
    </source>
</reference>
<feature type="compositionally biased region" description="Acidic residues" evidence="1">
    <location>
        <begin position="126"/>
        <end position="135"/>
    </location>
</feature>